<sequence>MSATQTPNTRSTAPRGQVIDDLDREWTDLVNSGHFAAHTELWLERWPALRPYFRTDSRPASARLDRAQADEILGALLSEHADGSYPAGRMVLQCMLGTAVTIARRCQGRFSTYDDAIAETVAALWTAIACFPTDHADRVAGRLHFAVLEAVAGRRTVKVAEHEVPLPFDVLDAHALLAESTAPAAPHEHALGITGEVLEVIAWGVDTRALTADEAALVTRLYVVDETGATPDGATLAAELGITHTALRQRAHRAVRRLAQAVHADNAAAGARL</sequence>
<keyword evidence="2" id="KW-1185">Reference proteome</keyword>
<dbReference type="Proteomes" id="UP000199012">
    <property type="component" value="Unassembled WGS sequence"/>
</dbReference>
<accession>A0A1I1AQN8</accession>
<reference evidence="1 2" key="1">
    <citation type="submission" date="2016-10" db="EMBL/GenBank/DDBJ databases">
        <authorList>
            <person name="de Groot N.N."/>
        </authorList>
    </citation>
    <scope>NUCLEOTIDE SEQUENCE [LARGE SCALE GENOMIC DNA]</scope>
    <source>
        <strain evidence="1 2">CGMCC 4.6945</strain>
    </source>
</reference>
<dbReference type="STRING" id="988821.SAMN05421867_12138"/>
<name>A0A1I1AQN8_9CELL</name>
<evidence type="ECO:0008006" key="3">
    <source>
        <dbReference type="Google" id="ProtNLM"/>
    </source>
</evidence>
<dbReference type="EMBL" id="FOKA01000021">
    <property type="protein sequence ID" value="SFB40237.1"/>
    <property type="molecule type" value="Genomic_DNA"/>
</dbReference>
<proteinExistence type="predicted"/>
<evidence type="ECO:0000313" key="2">
    <source>
        <dbReference type="Proteomes" id="UP000199012"/>
    </source>
</evidence>
<dbReference type="OrthoDB" id="4453977at2"/>
<dbReference type="AlphaFoldDB" id="A0A1I1AQN8"/>
<gene>
    <name evidence="1" type="ORF">SAMN05421867_12138</name>
</gene>
<evidence type="ECO:0000313" key="1">
    <source>
        <dbReference type="EMBL" id="SFB40237.1"/>
    </source>
</evidence>
<protein>
    <recommendedName>
        <fullName evidence="3">DNA-directed RNA polymerase specialized sigma subunit, sigma24 family</fullName>
    </recommendedName>
</protein>
<dbReference type="RefSeq" id="WP_139224521.1">
    <property type="nucleotide sequence ID" value="NZ_BONM01000014.1"/>
</dbReference>
<organism evidence="1 2">
    <name type="scientific">Cellulomonas marina</name>
    <dbReference type="NCBI Taxonomy" id="988821"/>
    <lineage>
        <taxon>Bacteria</taxon>
        <taxon>Bacillati</taxon>
        <taxon>Actinomycetota</taxon>
        <taxon>Actinomycetes</taxon>
        <taxon>Micrococcales</taxon>
        <taxon>Cellulomonadaceae</taxon>
        <taxon>Cellulomonas</taxon>
    </lineage>
</organism>